<evidence type="ECO:0000313" key="6">
    <source>
        <dbReference type="Proteomes" id="UP001196980"/>
    </source>
</evidence>
<dbReference type="InterPro" id="IPR050492">
    <property type="entry name" value="Bact_metal-bind_prot9"/>
</dbReference>
<dbReference type="RefSeq" id="WP_218253142.1">
    <property type="nucleotide sequence ID" value="NZ_JABXWD010000272.1"/>
</dbReference>
<keyword evidence="3 4" id="KW-0732">Signal</keyword>
<dbReference type="Proteomes" id="UP001196980">
    <property type="component" value="Unassembled WGS sequence"/>
</dbReference>
<sequence>MLTVVLLLSHALAMAEVQVTASFYPLAHFAGQVGGNLVHVTNVTPTGVEPHEFEPKPLDIKRAFASQLFIFNGGGIDPWAEKLQNDLGAKGVTILCMACQLGRHDDPHFWIDPVLAIEEVRLISDTLGRIDPKNAAVYKKNAQEYIKKLTALDSDFREGLKTCQHREIVVTHNAFSYLARRYNLTTLTLAGLSPIEEPSARKLAQIARTVKTKGIRHIFFESLVSPKIAQSIASETGAVTLPLNPCEGLTTDDIQDGKDYIAIMQDNLRNLRTALSCK</sequence>
<keyword evidence="6" id="KW-1185">Reference proteome</keyword>
<feature type="chain" id="PRO_5046465375" evidence="4">
    <location>
        <begin position="16"/>
        <end position="278"/>
    </location>
</feature>
<dbReference type="EMBL" id="JABXWD010000272">
    <property type="protein sequence ID" value="MBV6342526.1"/>
    <property type="molecule type" value="Genomic_DNA"/>
</dbReference>
<evidence type="ECO:0000256" key="2">
    <source>
        <dbReference type="ARBA" id="ARBA00022448"/>
    </source>
</evidence>
<name>A0ABS6S0Z1_9BACT</name>
<accession>A0ABS6S0Z1</accession>
<dbReference type="PANTHER" id="PTHR42953">
    <property type="entry name" value="HIGH-AFFINITY ZINC UPTAKE SYSTEM PROTEIN ZNUA-RELATED"/>
    <property type="match status" value="1"/>
</dbReference>
<protein>
    <submittedName>
        <fullName evidence="5">Zinc ABC transporter substrate-binding protein</fullName>
    </submittedName>
</protein>
<comment type="caution">
    <text evidence="5">The sequence shown here is derived from an EMBL/GenBank/DDBJ whole genome shotgun (WGS) entry which is preliminary data.</text>
</comment>
<keyword evidence="2" id="KW-0813">Transport</keyword>
<evidence type="ECO:0000256" key="3">
    <source>
        <dbReference type="ARBA" id="ARBA00022729"/>
    </source>
</evidence>
<gene>
    <name evidence="5" type="ORF">HWQ67_13120</name>
</gene>
<evidence type="ECO:0000256" key="1">
    <source>
        <dbReference type="ARBA" id="ARBA00011028"/>
    </source>
</evidence>
<proteinExistence type="inferred from homology"/>
<feature type="signal peptide" evidence="4">
    <location>
        <begin position="1"/>
        <end position="15"/>
    </location>
</feature>
<dbReference type="PANTHER" id="PTHR42953:SF3">
    <property type="entry name" value="HIGH-AFFINITY ZINC UPTAKE SYSTEM PROTEIN ZNUA"/>
    <property type="match status" value="1"/>
</dbReference>
<reference evidence="5 6" key="1">
    <citation type="journal article" date="2020" name="J Geophys Res Biogeosci">
        <title>Magnetotaxis as an Adaptation to Enable Bacterial Shuttling of Microbial Sulfur and Sulfur Cycling Across Aquatic Oxic#Anoxic Interfaces.</title>
        <authorList>
            <person name="Li J."/>
            <person name="Liu P."/>
            <person name="Wang J."/>
            <person name="Roberts A.P."/>
            <person name="Pan Y."/>
        </authorList>
    </citation>
    <scope>NUCLEOTIDE SEQUENCE [LARGE SCALE GENOMIC DNA]</scope>
    <source>
        <strain evidence="5 6">MYR-1_YQ</strain>
    </source>
</reference>
<organism evidence="5 6">
    <name type="scientific">Candidatus Magnetobacterium casense</name>
    <dbReference type="NCBI Taxonomy" id="1455061"/>
    <lineage>
        <taxon>Bacteria</taxon>
        <taxon>Pseudomonadati</taxon>
        <taxon>Nitrospirota</taxon>
        <taxon>Thermodesulfovibrionia</taxon>
        <taxon>Thermodesulfovibrionales</taxon>
        <taxon>Candidatus Magnetobacteriaceae</taxon>
        <taxon>Candidatus Magnetobacterium</taxon>
    </lineage>
</organism>
<dbReference type="Pfam" id="PF01297">
    <property type="entry name" value="ZnuA"/>
    <property type="match status" value="1"/>
</dbReference>
<evidence type="ECO:0000256" key="4">
    <source>
        <dbReference type="SAM" id="SignalP"/>
    </source>
</evidence>
<dbReference type="InterPro" id="IPR006127">
    <property type="entry name" value="ZnuA-like"/>
</dbReference>
<evidence type="ECO:0000313" key="5">
    <source>
        <dbReference type="EMBL" id="MBV6342526.1"/>
    </source>
</evidence>
<comment type="similarity">
    <text evidence="1">Belongs to the bacterial solute-binding protein 9 family.</text>
</comment>